<dbReference type="AlphaFoldDB" id="A0A921JHH6"/>
<reference evidence="1" key="2">
    <citation type="submission" date="2021-09" db="EMBL/GenBank/DDBJ databases">
        <authorList>
            <person name="Gilroy R."/>
        </authorList>
    </citation>
    <scope>NUCLEOTIDE SEQUENCE</scope>
    <source>
        <strain evidence="1">4100</strain>
    </source>
</reference>
<organism evidence="1 2">
    <name type="scientific">Candidatus Amulumruptor caecigallinarius</name>
    <dbReference type="NCBI Taxonomy" id="2109911"/>
    <lineage>
        <taxon>Bacteria</taxon>
        <taxon>Pseudomonadati</taxon>
        <taxon>Bacteroidota</taxon>
        <taxon>Bacteroidia</taxon>
        <taxon>Bacteroidales</taxon>
        <taxon>Muribaculaceae</taxon>
        <taxon>Candidatus Amulumruptor</taxon>
    </lineage>
</organism>
<evidence type="ECO:0000313" key="2">
    <source>
        <dbReference type="Proteomes" id="UP000711407"/>
    </source>
</evidence>
<dbReference type="Proteomes" id="UP000711407">
    <property type="component" value="Unassembled WGS sequence"/>
</dbReference>
<name>A0A921JHH6_9BACT</name>
<proteinExistence type="predicted"/>
<sequence>MAFRISPIQGSFIISSLRGSYLNLKASLLTGICLTLSPNIIDRQETVSTAQLPTAPGSPSTFIESCTATSNTKASRDTFIADVSPPSAIPQLAA</sequence>
<comment type="caution">
    <text evidence="1">The sequence shown here is derived from an EMBL/GenBank/DDBJ whole genome shotgun (WGS) entry which is preliminary data.</text>
</comment>
<reference evidence="1" key="1">
    <citation type="journal article" date="2021" name="PeerJ">
        <title>Extensive microbial diversity within the chicken gut microbiome revealed by metagenomics and culture.</title>
        <authorList>
            <person name="Gilroy R."/>
            <person name="Ravi A."/>
            <person name="Getino M."/>
            <person name="Pursley I."/>
            <person name="Horton D.L."/>
            <person name="Alikhan N.F."/>
            <person name="Baker D."/>
            <person name="Gharbi K."/>
            <person name="Hall N."/>
            <person name="Watson M."/>
            <person name="Adriaenssens E.M."/>
            <person name="Foster-Nyarko E."/>
            <person name="Jarju S."/>
            <person name="Secka A."/>
            <person name="Antonio M."/>
            <person name="Oren A."/>
            <person name="Chaudhuri R.R."/>
            <person name="La Ragione R."/>
            <person name="Hildebrand F."/>
            <person name="Pallen M.J."/>
        </authorList>
    </citation>
    <scope>NUCLEOTIDE SEQUENCE</scope>
    <source>
        <strain evidence="1">4100</strain>
    </source>
</reference>
<dbReference type="EMBL" id="DYXT01000007">
    <property type="protein sequence ID" value="HJE38307.1"/>
    <property type="molecule type" value="Genomic_DNA"/>
</dbReference>
<evidence type="ECO:0000313" key="1">
    <source>
        <dbReference type="EMBL" id="HJE38307.1"/>
    </source>
</evidence>
<protein>
    <submittedName>
        <fullName evidence="1">Uncharacterized protein</fullName>
    </submittedName>
</protein>
<accession>A0A921JHH6</accession>
<gene>
    <name evidence="1" type="ORF">K8V47_00880</name>
</gene>